<dbReference type="EMBL" id="JACJQT010000071">
    <property type="protein sequence ID" value="MBD2280728.1"/>
    <property type="molecule type" value="Genomic_DNA"/>
</dbReference>
<protein>
    <submittedName>
        <fullName evidence="1">Uncharacterized protein</fullName>
    </submittedName>
</protein>
<dbReference type="RefSeq" id="WP_168466139.1">
    <property type="nucleotide sequence ID" value="NZ_JACJQT010000071.1"/>
</dbReference>
<proteinExistence type="predicted"/>
<keyword evidence="2" id="KW-1185">Reference proteome</keyword>
<dbReference type="SUPFAM" id="SSF55073">
    <property type="entry name" value="Nucleotide cyclase"/>
    <property type="match status" value="1"/>
</dbReference>
<comment type="caution">
    <text evidence="1">The sequence shown here is derived from an EMBL/GenBank/DDBJ whole genome shotgun (WGS) entry which is preliminary data.</text>
</comment>
<evidence type="ECO:0000313" key="2">
    <source>
        <dbReference type="Proteomes" id="UP000606721"/>
    </source>
</evidence>
<dbReference type="Gene3D" id="3.30.70.1230">
    <property type="entry name" value="Nucleotide cyclase"/>
    <property type="match status" value="1"/>
</dbReference>
<dbReference type="Proteomes" id="UP000606721">
    <property type="component" value="Unassembled WGS sequence"/>
</dbReference>
<reference evidence="1 2" key="1">
    <citation type="journal article" date="2020" name="ISME J.">
        <title>Comparative genomics reveals insights into cyanobacterial evolution and habitat adaptation.</title>
        <authorList>
            <person name="Chen M.Y."/>
            <person name="Teng W.K."/>
            <person name="Zhao L."/>
            <person name="Hu C.X."/>
            <person name="Zhou Y.K."/>
            <person name="Han B.P."/>
            <person name="Song L.R."/>
            <person name="Shu W.S."/>
        </authorList>
    </citation>
    <scope>NUCLEOTIDE SEQUENCE [LARGE SCALE GENOMIC DNA]</scope>
    <source>
        <strain evidence="1 2">FACHB-1040</strain>
    </source>
</reference>
<name>A0ABR8C2I4_APHFL</name>
<dbReference type="InterPro" id="IPR029787">
    <property type="entry name" value="Nucleotide_cyclase"/>
</dbReference>
<gene>
    <name evidence="1" type="ORF">H6F99_21345</name>
</gene>
<sequence length="61" mass="6866">MHTARYMAVAGLSNYRSDHALAIANMALDMQKSVLKFNQKNPIPNLPTCNSYNENCCDVLY</sequence>
<accession>A0ABR8C2I4</accession>
<organism evidence="1 2">
    <name type="scientific">Aphanizomenon flos-aquae FACHB-1040</name>
    <dbReference type="NCBI Taxonomy" id="2692887"/>
    <lineage>
        <taxon>Bacteria</taxon>
        <taxon>Bacillati</taxon>
        <taxon>Cyanobacteriota</taxon>
        <taxon>Cyanophyceae</taxon>
        <taxon>Nostocales</taxon>
        <taxon>Aphanizomenonaceae</taxon>
        <taxon>Aphanizomenon</taxon>
    </lineage>
</organism>
<evidence type="ECO:0000313" key="1">
    <source>
        <dbReference type="EMBL" id="MBD2280728.1"/>
    </source>
</evidence>